<accession>A0A1D1ULL1</accession>
<evidence type="ECO:0000313" key="2">
    <source>
        <dbReference type="EMBL" id="GAU90594.1"/>
    </source>
</evidence>
<sequence length="96" mass="10732">MDGAHPNSCLPVPFAAALIQVTSEWMPIQNGNLEDHKGENMTQGQHGTAQKDRENYDCCSQTGAVARFKRLCARKVCEHKNHPEASLCNTETRHNR</sequence>
<gene>
    <name evidence="2" type="primary">RvY_02992-1</name>
    <name evidence="2" type="synonym">RvY_02992.1</name>
    <name evidence="2" type="ORF">RvY_02992</name>
</gene>
<evidence type="ECO:0000256" key="1">
    <source>
        <dbReference type="SAM" id="MobiDB-lite"/>
    </source>
</evidence>
<dbReference type="Proteomes" id="UP000186922">
    <property type="component" value="Unassembled WGS sequence"/>
</dbReference>
<reference evidence="2 3" key="1">
    <citation type="journal article" date="2016" name="Nat. Commun.">
        <title>Extremotolerant tardigrade genome and improved radiotolerance of human cultured cells by tardigrade-unique protein.</title>
        <authorList>
            <person name="Hashimoto T."/>
            <person name="Horikawa D.D."/>
            <person name="Saito Y."/>
            <person name="Kuwahara H."/>
            <person name="Kozuka-Hata H."/>
            <person name="Shin-I T."/>
            <person name="Minakuchi Y."/>
            <person name="Ohishi K."/>
            <person name="Motoyama A."/>
            <person name="Aizu T."/>
            <person name="Enomoto A."/>
            <person name="Kondo K."/>
            <person name="Tanaka S."/>
            <person name="Hara Y."/>
            <person name="Koshikawa S."/>
            <person name="Sagara H."/>
            <person name="Miura T."/>
            <person name="Yokobori S."/>
            <person name="Miyagawa K."/>
            <person name="Suzuki Y."/>
            <person name="Kubo T."/>
            <person name="Oyama M."/>
            <person name="Kohara Y."/>
            <person name="Fujiyama A."/>
            <person name="Arakawa K."/>
            <person name="Katayama T."/>
            <person name="Toyoda A."/>
            <person name="Kunieda T."/>
        </authorList>
    </citation>
    <scope>NUCLEOTIDE SEQUENCE [LARGE SCALE GENOMIC DNA]</scope>
    <source>
        <strain evidence="2 3">YOKOZUNA-1</strain>
    </source>
</reference>
<proteinExistence type="predicted"/>
<dbReference type="EMBL" id="BDGG01000001">
    <property type="protein sequence ID" value="GAU90594.1"/>
    <property type="molecule type" value="Genomic_DNA"/>
</dbReference>
<organism evidence="2 3">
    <name type="scientific">Ramazzottius varieornatus</name>
    <name type="common">Water bear</name>
    <name type="synonym">Tardigrade</name>
    <dbReference type="NCBI Taxonomy" id="947166"/>
    <lineage>
        <taxon>Eukaryota</taxon>
        <taxon>Metazoa</taxon>
        <taxon>Ecdysozoa</taxon>
        <taxon>Tardigrada</taxon>
        <taxon>Eutardigrada</taxon>
        <taxon>Parachela</taxon>
        <taxon>Hypsibioidea</taxon>
        <taxon>Ramazzottiidae</taxon>
        <taxon>Ramazzottius</taxon>
    </lineage>
</organism>
<dbReference type="AlphaFoldDB" id="A0A1D1ULL1"/>
<protein>
    <submittedName>
        <fullName evidence="2">Uncharacterized protein</fullName>
    </submittedName>
</protein>
<comment type="caution">
    <text evidence="2">The sequence shown here is derived from an EMBL/GenBank/DDBJ whole genome shotgun (WGS) entry which is preliminary data.</text>
</comment>
<keyword evidence="3" id="KW-1185">Reference proteome</keyword>
<name>A0A1D1ULL1_RAMVA</name>
<evidence type="ECO:0000313" key="3">
    <source>
        <dbReference type="Proteomes" id="UP000186922"/>
    </source>
</evidence>
<feature type="region of interest" description="Disordered" evidence="1">
    <location>
        <begin position="30"/>
        <end position="53"/>
    </location>
</feature>